<dbReference type="Pfam" id="PF00583">
    <property type="entry name" value="Acetyltransf_1"/>
    <property type="match status" value="1"/>
</dbReference>
<keyword evidence="2" id="KW-0012">Acyltransferase</keyword>
<dbReference type="GO" id="GO:0016747">
    <property type="term" value="F:acyltransferase activity, transferring groups other than amino-acyl groups"/>
    <property type="evidence" value="ECO:0007669"/>
    <property type="project" value="InterPro"/>
</dbReference>
<proteinExistence type="predicted"/>
<evidence type="ECO:0000256" key="1">
    <source>
        <dbReference type="ARBA" id="ARBA00022679"/>
    </source>
</evidence>
<name>A0A2V5IAP3_ASPV1</name>
<dbReference type="SUPFAM" id="SSF55729">
    <property type="entry name" value="Acyl-CoA N-acyltransferases (Nat)"/>
    <property type="match status" value="1"/>
</dbReference>
<evidence type="ECO:0000313" key="5">
    <source>
        <dbReference type="Proteomes" id="UP000249829"/>
    </source>
</evidence>
<sequence length="156" mass="16812">MLIKHDDLSSPETRALLALHLADLQSKSPSEAGHFLGLTALQQSSVSVYSAWVGPELLGCGALKELSPTAGEIKSMRTVATHLRKGVGRAIVRHIINEAQRRGYAWLSLETGTDGSYAAAREFYAGQGFECRETFGAYVPREGTCLMILDLAGSEC</sequence>
<accession>A0A2V5IAP3</accession>
<protein>
    <submittedName>
        <fullName evidence="4">Putative GNAT family N-acetyltransferase</fullName>
    </submittedName>
</protein>
<evidence type="ECO:0000313" key="4">
    <source>
        <dbReference type="EMBL" id="PYI16696.1"/>
    </source>
</evidence>
<organism evidence="4 5">
    <name type="scientific">Aspergillus violaceofuscus (strain CBS 115571)</name>
    <dbReference type="NCBI Taxonomy" id="1450538"/>
    <lineage>
        <taxon>Eukaryota</taxon>
        <taxon>Fungi</taxon>
        <taxon>Dikarya</taxon>
        <taxon>Ascomycota</taxon>
        <taxon>Pezizomycotina</taxon>
        <taxon>Eurotiomycetes</taxon>
        <taxon>Eurotiomycetidae</taxon>
        <taxon>Eurotiales</taxon>
        <taxon>Aspergillaceae</taxon>
        <taxon>Aspergillus</taxon>
    </lineage>
</organism>
<dbReference type="CDD" id="cd04301">
    <property type="entry name" value="NAT_SF"/>
    <property type="match status" value="1"/>
</dbReference>
<dbReference type="InterPro" id="IPR016181">
    <property type="entry name" value="Acyl_CoA_acyltransferase"/>
</dbReference>
<dbReference type="PANTHER" id="PTHR43877:SF5">
    <property type="entry name" value="BLL8307 PROTEIN"/>
    <property type="match status" value="1"/>
</dbReference>
<keyword evidence="1 4" id="KW-0808">Transferase</keyword>
<reference evidence="4 5" key="1">
    <citation type="submission" date="2018-02" db="EMBL/GenBank/DDBJ databases">
        <title>The genomes of Aspergillus section Nigri reveals drivers in fungal speciation.</title>
        <authorList>
            <consortium name="DOE Joint Genome Institute"/>
            <person name="Vesth T.C."/>
            <person name="Nybo J."/>
            <person name="Theobald S."/>
            <person name="Brandl J."/>
            <person name="Frisvad J.C."/>
            <person name="Nielsen K.F."/>
            <person name="Lyhne E.K."/>
            <person name="Kogle M.E."/>
            <person name="Kuo A."/>
            <person name="Riley R."/>
            <person name="Clum A."/>
            <person name="Nolan M."/>
            <person name="Lipzen A."/>
            <person name="Salamov A."/>
            <person name="Henrissat B."/>
            <person name="Wiebenga A."/>
            <person name="De vries R.P."/>
            <person name="Grigoriev I.V."/>
            <person name="Mortensen U.H."/>
            <person name="Andersen M.R."/>
            <person name="Baker S.E."/>
        </authorList>
    </citation>
    <scope>NUCLEOTIDE SEQUENCE [LARGE SCALE GENOMIC DNA]</scope>
    <source>
        <strain evidence="4 5">CBS 115571</strain>
    </source>
</reference>
<evidence type="ECO:0000256" key="2">
    <source>
        <dbReference type="ARBA" id="ARBA00023315"/>
    </source>
</evidence>
<dbReference type="AlphaFoldDB" id="A0A2V5IAP3"/>
<dbReference type="InterPro" id="IPR000182">
    <property type="entry name" value="GNAT_dom"/>
</dbReference>
<dbReference type="PANTHER" id="PTHR43877">
    <property type="entry name" value="AMINOALKYLPHOSPHONATE N-ACETYLTRANSFERASE-RELATED-RELATED"/>
    <property type="match status" value="1"/>
</dbReference>
<feature type="domain" description="N-acetyltransferase" evidence="3">
    <location>
        <begin position="3"/>
        <end position="152"/>
    </location>
</feature>
<keyword evidence="5" id="KW-1185">Reference proteome</keyword>
<dbReference type="Gene3D" id="3.40.630.30">
    <property type="match status" value="1"/>
</dbReference>
<dbReference type="Proteomes" id="UP000249829">
    <property type="component" value="Unassembled WGS sequence"/>
</dbReference>
<dbReference type="OMA" id="ADMYATS"/>
<evidence type="ECO:0000259" key="3">
    <source>
        <dbReference type="PROSITE" id="PS51186"/>
    </source>
</evidence>
<dbReference type="InterPro" id="IPR050832">
    <property type="entry name" value="Bact_Acetyltransf"/>
</dbReference>
<gene>
    <name evidence="4" type="ORF">BO99DRAFT_404945</name>
</gene>
<dbReference type="PROSITE" id="PS51186">
    <property type="entry name" value="GNAT"/>
    <property type="match status" value="1"/>
</dbReference>
<dbReference type="EMBL" id="KZ825166">
    <property type="protein sequence ID" value="PYI16696.1"/>
    <property type="molecule type" value="Genomic_DNA"/>
</dbReference>